<dbReference type="PANTHER" id="PTHR46268">
    <property type="entry name" value="STRESS RESPONSE PROTEIN NHAX"/>
    <property type="match status" value="1"/>
</dbReference>
<dbReference type="PRINTS" id="PR01438">
    <property type="entry name" value="UNVRSLSTRESS"/>
</dbReference>
<sequence length="324" mass="34502">MSDKFVSEGRWVVGTDGSLRAEKAVMWAAKHASERVTPVPLLILHAIPESPIPSREAAAVAQSEGRSYEEMVHDKAERIVGDIAARVRSEYPNLPVETAVVEGHPADLLAEAGKDADQIVVGARGAGAPALVKMLGGTSDYVVAQAQGAIAVVPDQAEDRDGAPVVVGLDDSPQGRLAIARAFQAASLRGVPLIAITAWDYGPYDAFNAEQWEYSIDEMNKMMTKAANELIADKVKEFPDVKVEVRAVRGRPEAALIEASRTAGLVVIGSRGRGGFARLLLGSTSRHVLRESYCPVVVTRAVGGWKDQSGRSLTGKREETQAGS</sequence>
<name>A0AAN0MFZ4_9ACTN</name>
<dbReference type="EMBL" id="AP028056">
    <property type="protein sequence ID" value="BEH01694.1"/>
    <property type="molecule type" value="Genomic_DNA"/>
</dbReference>
<dbReference type="AlphaFoldDB" id="A0AAN0MFZ4"/>
<dbReference type="InterPro" id="IPR006016">
    <property type="entry name" value="UspA"/>
</dbReference>
<comment type="similarity">
    <text evidence="1">Belongs to the universal stress protein A family.</text>
</comment>
<evidence type="ECO:0000313" key="4">
    <source>
        <dbReference type="Proteomes" id="UP001431656"/>
    </source>
</evidence>
<dbReference type="Proteomes" id="UP001431656">
    <property type="component" value="Chromosome"/>
</dbReference>
<dbReference type="Pfam" id="PF00582">
    <property type="entry name" value="Usp"/>
    <property type="match status" value="2"/>
</dbReference>
<protein>
    <submittedName>
        <fullName evidence="3">Universal stress protein</fullName>
    </submittedName>
</protein>
<dbReference type="KEGG" id="broo:brsh051_09750"/>
<dbReference type="InterPro" id="IPR014729">
    <property type="entry name" value="Rossmann-like_a/b/a_fold"/>
</dbReference>
<dbReference type="Gene3D" id="3.40.50.620">
    <property type="entry name" value="HUPs"/>
    <property type="match status" value="2"/>
</dbReference>
<evidence type="ECO:0000256" key="1">
    <source>
        <dbReference type="ARBA" id="ARBA00008791"/>
    </source>
</evidence>
<gene>
    <name evidence="3" type="ORF">brsh051_09750</name>
</gene>
<keyword evidence="4" id="KW-1185">Reference proteome</keyword>
<feature type="domain" description="UspA" evidence="2">
    <location>
        <begin position="165"/>
        <end position="300"/>
    </location>
</feature>
<reference evidence="3" key="1">
    <citation type="journal article" date="2024" name="Int. J. Syst. Evol. Microbiol.">
        <title>Brooklawnia propionicigenes sp. nov., a facultatively anaerobic, propionate-producing bacterium isolated from a methanogenic reactor treating waste from cattle farms.</title>
        <authorList>
            <person name="Akita Y."/>
            <person name="Ueki A."/>
            <person name="Tonouchi A."/>
            <person name="Sugawara Y."/>
            <person name="Honma S."/>
            <person name="Kaku N."/>
            <person name="Ueki K."/>
        </authorList>
    </citation>
    <scope>NUCLEOTIDE SEQUENCE</scope>
    <source>
        <strain evidence="3">SH051</strain>
    </source>
</reference>
<organism evidence="3 4">
    <name type="scientific">Brooklawnia propionicigenes</name>
    <dbReference type="NCBI Taxonomy" id="3041175"/>
    <lineage>
        <taxon>Bacteria</taxon>
        <taxon>Bacillati</taxon>
        <taxon>Actinomycetota</taxon>
        <taxon>Actinomycetes</taxon>
        <taxon>Propionibacteriales</taxon>
        <taxon>Propionibacteriaceae</taxon>
        <taxon>Brooklawnia</taxon>
    </lineage>
</organism>
<accession>A0AAN0MFZ4</accession>
<evidence type="ECO:0000259" key="2">
    <source>
        <dbReference type="Pfam" id="PF00582"/>
    </source>
</evidence>
<dbReference type="SUPFAM" id="SSF52402">
    <property type="entry name" value="Adenine nucleotide alpha hydrolases-like"/>
    <property type="match status" value="2"/>
</dbReference>
<feature type="domain" description="UspA" evidence="2">
    <location>
        <begin position="12"/>
        <end position="154"/>
    </location>
</feature>
<dbReference type="RefSeq" id="WP_286268031.1">
    <property type="nucleotide sequence ID" value="NZ_AP028056.1"/>
</dbReference>
<proteinExistence type="inferred from homology"/>
<dbReference type="PANTHER" id="PTHR46268:SF6">
    <property type="entry name" value="UNIVERSAL STRESS PROTEIN UP12"/>
    <property type="match status" value="1"/>
</dbReference>
<evidence type="ECO:0000313" key="3">
    <source>
        <dbReference type="EMBL" id="BEH01694.1"/>
    </source>
</evidence>
<dbReference type="InterPro" id="IPR006015">
    <property type="entry name" value="Universal_stress_UspA"/>
</dbReference>